<proteinExistence type="predicted"/>
<keyword evidence="2" id="KW-1185">Reference proteome</keyword>
<dbReference type="AlphaFoldDB" id="A0A212FPX5"/>
<gene>
    <name evidence="1" type="ORF">KGM_211833</name>
</gene>
<protein>
    <submittedName>
        <fullName evidence="1">Uncharacterized protein</fullName>
    </submittedName>
</protein>
<name>A0A212FPX5_DANPL</name>
<dbReference type="InParanoid" id="A0A212FPX5"/>
<dbReference type="KEGG" id="dpl:KGM_211833"/>
<organism evidence="1 2">
    <name type="scientific">Danaus plexippus plexippus</name>
    <dbReference type="NCBI Taxonomy" id="278856"/>
    <lineage>
        <taxon>Eukaryota</taxon>
        <taxon>Metazoa</taxon>
        <taxon>Ecdysozoa</taxon>
        <taxon>Arthropoda</taxon>
        <taxon>Hexapoda</taxon>
        <taxon>Insecta</taxon>
        <taxon>Pterygota</taxon>
        <taxon>Neoptera</taxon>
        <taxon>Endopterygota</taxon>
        <taxon>Lepidoptera</taxon>
        <taxon>Glossata</taxon>
        <taxon>Ditrysia</taxon>
        <taxon>Papilionoidea</taxon>
        <taxon>Nymphalidae</taxon>
        <taxon>Danainae</taxon>
        <taxon>Danaini</taxon>
        <taxon>Danaina</taxon>
        <taxon>Danaus</taxon>
        <taxon>Danaus</taxon>
    </lineage>
</organism>
<sequence>MCGAWRPEEVDGGHIFVLEKRDPGMSPDPMREEDFPENIEDFWEASFANIDIDQLFFGTLLLEFRDSLRRPKQDKRTRPS</sequence>
<dbReference type="EMBL" id="AGBW02000036">
    <property type="protein sequence ID" value="OWR55821.1"/>
    <property type="molecule type" value="Genomic_DNA"/>
</dbReference>
<evidence type="ECO:0000313" key="1">
    <source>
        <dbReference type="EMBL" id="OWR55821.1"/>
    </source>
</evidence>
<accession>A0A212FPX5</accession>
<dbReference type="Proteomes" id="UP000007151">
    <property type="component" value="Unassembled WGS sequence"/>
</dbReference>
<comment type="caution">
    <text evidence="1">The sequence shown here is derived from an EMBL/GenBank/DDBJ whole genome shotgun (WGS) entry which is preliminary data.</text>
</comment>
<reference evidence="1 2" key="1">
    <citation type="journal article" date="2011" name="Cell">
        <title>The monarch butterfly genome yields insights into long-distance migration.</title>
        <authorList>
            <person name="Zhan S."/>
            <person name="Merlin C."/>
            <person name="Boore J.L."/>
            <person name="Reppert S.M."/>
        </authorList>
    </citation>
    <scope>NUCLEOTIDE SEQUENCE [LARGE SCALE GENOMIC DNA]</scope>
    <source>
        <strain evidence="1">F-2</strain>
    </source>
</reference>
<dbReference type="eggNOG" id="ENOG502TC76">
    <property type="taxonomic scope" value="Eukaryota"/>
</dbReference>
<evidence type="ECO:0000313" key="2">
    <source>
        <dbReference type="Proteomes" id="UP000007151"/>
    </source>
</evidence>